<dbReference type="EMBL" id="JAIWYP010000008">
    <property type="protein sequence ID" value="KAH3790355.1"/>
    <property type="molecule type" value="Genomic_DNA"/>
</dbReference>
<sequence length="51" mass="5749">MEFQAKCYTGNILGCNSSLSHGGRSMMYHWSKLSLNISTSKQHNLPGWCEN</sequence>
<reference evidence="1" key="2">
    <citation type="submission" date="2020-11" db="EMBL/GenBank/DDBJ databases">
        <authorList>
            <person name="McCartney M.A."/>
            <person name="Auch B."/>
            <person name="Kono T."/>
            <person name="Mallez S."/>
            <person name="Becker A."/>
            <person name="Gohl D.M."/>
            <person name="Silverstein K.A.T."/>
            <person name="Koren S."/>
            <person name="Bechman K.B."/>
            <person name="Herman A."/>
            <person name="Abrahante J.E."/>
            <person name="Garbe J."/>
        </authorList>
    </citation>
    <scope>NUCLEOTIDE SEQUENCE</scope>
    <source>
        <strain evidence="1">Duluth1</strain>
        <tissue evidence="1">Whole animal</tissue>
    </source>
</reference>
<reference evidence="1" key="1">
    <citation type="journal article" date="2019" name="bioRxiv">
        <title>The Genome of the Zebra Mussel, Dreissena polymorpha: A Resource for Invasive Species Research.</title>
        <authorList>
            <person name="McCartney M.A."/>
            <person name="Auch B."/>
            <person name="Kono T."/>
            <person name="Mallez S."/>
            <person name="Zhang Y."/>
            <person name="Obille A."/>
            <person name="Becker A."/>
            <person name="Abrahante J.E."/>
            <person name="Garbe J."/>
            <person name="Badalamenti J.P."/>
            <person name="Herman A."/>
            <person name="Mangelson H."/>
            <person name="Liachko I."/>
            <person name="Sullivan S."/>
            <person name="Sone E.D."/>
            <person name="Koren S."/>
            <person name="Silverstein K.A.T."/>
            <person name="Beckman K.B."/>
            <person name="Gohl D.M."/>
        </authorList>
    </citation>
    <scope>NUCLEOTIDE SEQUENCE</scope>
    <source>
        <strain evidence="1">Duluth1</strain>
        <tissue evidence="1">Whole animal</tissue>
    </source>
</reference>
<keyword evidence="2" id="KW-1185">Reference proteome</keyword>
<accession>A0A9D4IXC4</accession>
<comment type="caution">
    <text evidence="1">The sequence shown here is derived from an EMBL/GenBank/DDBJ whole genome shotgun (WGS) entry which is preliminary data.</text>
</comment>
<dbReference type="AlphaFoldDB" id="A0A9D4IXC4"/>
<name>A0A9D4IXC4_DREPO</name>
<evidence type="ECO:0000313" key="1">
    <source>
        <dbReference type="EMBL" id="KAH3790355.1"/>
    </source>
</evidence>
<dbReference type="Proteomes" id="UP000828390">
    <property type="component" value="Unassembled WGS sequence"/>
</dbReference>
<gene>
    <name evidence="1" type="ORF">DPMN_168553</name>
</gene>
<evidence type="ECO:0000313" key="2">
    <source>
        <dbReference type="Proteomes" id="UP000828390"/>
    </source>
</evidence>
<organism evidence="1 2">
    <name type="scientific">Dreissena polymorpha</name>
    <name type="common">Zebra mussel</name>
    <name type="synonym">Mytilus polymorpha</name>
    <dbReference type="NCBI Taxonomy" id="45954"/>
    <lineage>
        <taxon>Eukaryota</taxon>
        <taxon>Metazoa</taxon>
        <taxon>Spiralia</taxon>
        <taxon>Lophotrochozoa</taxon>
        <taxon>Mollusca</taxon>
        <taxon>Bivalvia</taxon>
        <taxon>Autobranchia</taxon>
        <taxon>Heteroconchia</taxon>
        <taxon>Euheterodonta</taxon>
        <taxon>Imparidentia</taxon>
        <taxon>Neoheterodontei</taxon>
        <taxon>Myida</taxon>
        <taxon>Dreissenoidea</taxon>
        <taxon>Dreissenidae</taxon>
        <taxon>Dreissena</taxon>
    </lineage>
</organism>
<protein>
    <submittedName>
        <fullName evidence="1">Uncharacterized protein</fullName>
    </submittedName>
</protein>
<proteinExistence type="predicted"/>